<sequence>MYIHIYAEGREHGHCSRGVNDKAQKRRRSSWLTMTSLPVLQLSADTPGYGSA</sequence>
<accession>A0A154P079</accession>
<reference evidence="1 2" key="1">
    <citation type="submission" date="2015-07" db="EMBL/GenBank/DDBJ databases">
        <title>The genome of Dufourea novaeangliae.</title>
        <authorList>
            <person name="Pan H."/>
            <person name="Kapheim K."/>
        </authorList>
    </citation>
    <scope>NUCLEOTIDE SEQUENCE [LARGE SCALE GENOMIC DNA]</scope>
    <source>
        <strain evidence="1">0120121106</strain>
        <tissue evidence="1">Whole body</tissue>
    </source>
</reference>
<protein>
    <submittedName>
        <fullName evidence="1">Uncharacterized protein</fullName>
    </submittedName>
</protein>
<keyword evidence="2" id="KW-1185">Reference proteome</keyword>
<dbReference type="Proteomes" id="UP000076502">
    <property type="component" value="Unassembled WGS sequence"/>
</dbReference>
<dbReference type="AlphaFoldDB" id="A0A154P079"/>
<name>A0A154P079_DUFNO</name>
<evidence type="ECO:0000313" key="2">
    <source>
        <dbReference type="Proteomes" id="UP000076502"/>
    </source>
</evidence>
<organism evidence="1 2">
    <name type="scientific">Dufourea novaeangliae</name>
    <name type="common">Sweat bee</name>
    <dbReference type="NCBI Taxonomy" id="178035"/>
    <lineage>
        <taxon>Eukaryota</taxon>
        <taxon>Metazoa</taxon>
        <taxon>Ecdysozoa</taxon>
        <taxon>Arthropoda</taxon>
        <taxon>Hexapoda</taxon>
        <taxon>Insecta</taxon>
        <taxon>Pterygota</taxon>
        <taxon>Neoptera</taxon>
        <taxon>Endopterygota</taxon>
        <taxon>Hymenoptera</taxon>
        <taxon>Apocrita</taxon>
        <taxon>Aculeata</taxon>
        <taxon>Apoidea</taxon>
        <taxon>Anthophila</taxon>
        <taxon>Halictidae</taxon>
        <taxon>Rophitinae</taxon>
        <taxon>Dufourea</taxon>
    </lineage>
</organism>
<dbReference type="EMBL" id="KQ434787">
    <property type="protein sequence ID" value="KZC05316.1"/>
    <property type="molecule type" value="Genomic_DNA"/>
</dbReference>
<evidence type="ECO:0000313" key="1">
    <source>
        <dbReference type="EMBL" id="KZC05316.1"/>
    </source>
</evidence>
<gene>
    <name evidence="1" type="ORF">WN55_05836</name>
</gene>
<proteinExistence type="predicted"/>